<proteinExistence type="predicted"/>
<dbReference type="Proteomes" id="UP000032946">
    <property type="component" value="Chromosome"/>
</dbReference>
<gene>
    <name evidence="1" type="ORF">ARTHRO_30045</name>
</gene>
<name>A0A9P1P0H4_9CYAN</name>
<protein>
    <recommendedName>
        <fullName evidence="3">LOG family protein</fullName>
    </recommendedName>
</protein>
<dbReference type="InterPro" id="IPR031100">
    <property type="entry name" value="LOG_fam"/>
</dbReference>
<dbReference type="AlphaFoldDB" id="A0A9P1P0H4"/>
<evidence type="ECO:0000313" key="2">
    <source>
        <dbReference type="Proteomes" id="UP000032946"/>
    </source>
</evidence>
<dbReference type="PANTHER" id="PTHR43393:SF2">
    <property type="entry name" value="CYTOKININ RIBOSIDE 5'-MONOPHOSPHATE PHOSPHORIBOHYDROLASE"/>
    <property type="match status" value="1"/>
</dbReference>
<keyword evidence="2" id="KW-1185">Reference proteome</keyword>
<reference evidence="1 2" key="1">
    <citation type="submission" date="2014-02" db="EMBL/GenBank/DDBJ databases">
        <authorList>
            <person name="Genoscope - CEA"/>
        </authorList>
    </citation>
    <scope>NUCLEOTIDE SEQUENCE [LARGE SCALE GENOMIC DNA]</scope>
    <source>
        <strain evidence="1 2">PCC 8005</strain>
    </source>
</reference>
<dbReference type="SUPFAM" id="SSF102405">
    <property type="entry name" value="MCP/YpsA-like"/>
    <property type="match status" value="1"/>
</dbReference>
<dbReference type="PANTHER" id="PTHR43393">
    <property type="entry name" value="CYTOKININ RIBOSIDE 5'-MONOPHOSPHATE PHOSPHORIBOHYDROLASE"/>
    <property type="match status" value="1"/>
</dbReference>
<sequence length="355" mass="40167">MNASGNGDTLASLKREINELIDELPELKHEKWILRSLSSLVRIAQSEIESLDWKILSAAVLDMEQGFEIFYPYRHVRKICIFGSARTSPKAPEYDMAVELARSMTQQGFMVLTGAGGGIMEAANLGAGAERSFGLNIKLPFEQFSNPYIEGDPKLIKFKYFFTRKLFFLRESDALAMFPGGFGTLDETFEGLTLAQTGKFGPAPVILIDHPGGDYWYDWQEFVRKQLLRRGLISQDDPSIYTITDSLAVAEAAIADFYQVYHSSRYVGDLFVMRLNCELSDEQVEYLNQDFQDILSRGRIEKSPALPKELGDETEHLPRLVFYFNQRDVGRLYLMIAAINKMGQNLPGASHPEQK</sequence>
<dbReference type="Gene3D" id="3.40.50.450">
    <property type="match status" value="1"/>
</dbReference>
<dbReference type="EMBL" id="FO818640">
    <property type="protein sequence ID" value="CDM94781.1"/>
    <property type="molecule type" value="Genomic_DNA"/>
</dbReference>
<dbReference type="InterPro" id="IPR052341">
    <property type="entry name" value="LOG_family_nucleotidases"/>
</dbReference>
<dbReference type="GO" id="GO:0005829">
    <property type="term" value="C:cytosol"/>
    <property type="evidence" value="ECO:0007669"/>
    <property type="project" value="TreeGrafter"/>
</dbReference>
<evidence type="ECO:0008006" key="3">
    <source>
        <dbReference type="Google" id="ProtNLM"/>
    </source>
</evidence>
<evidence type="ECO:0000313" key="1">
    <source>
        <dbReference type="EMBL" id="CDM94781.1"/>
    </source>
</evidence>
<accession>A0A9P1P0H4</accession>
<dbReference type="Pfam" id="PF03641">
    <property type="entry name" value="Lysine_decarbox"/>
    <property type="match status" value="1"/>
</dbReference>
<dbReference type="RefSeq" id="WP_006669025.1">
    <property type="nucleotide sequence ID" value="NZ_FO818640.1"/>
</dbReference>
<organism evidence="1 2">
    <name type="scientific">Limnospira indica PCC 8005</name>
    <dbReference type="NCBI Taxonomy" id="376219"/>
    <lineage>
        <taxon>Bacteria</taxon>
        <taxon>Bacillati</taxon>
        <taxon>Cyanobacteriota</taxon>
        <taxon>Cyanophyceae</taxon>
        <taxon>Oscillatoriophycideae</taxon>
        <taxon>Oscillatoriales</taxon>
        <taxon>Sirenicapillariaceae</taxon>
        <taxon>Limnospira</taxon>
    </lineage>
</organism>